<comment type="caution">
    <text evidence="1">The sequence shown here is derived from an EMBL/GenBank/DDBJ whole genome shotgun (WGS) entry which is preliminary data.</text>
</comment>
<dbReference type="AlphaFoldDB" id="A0A392W8A8"/>
<name>A0A392W8A8_9FABA</name>
<organism evidence="1 2">
    <name type="scientific">Trifolium medium</name>
    <dbReference type="NCBI Taxonomy" id="97028"/>
    <lineage>
        <taxon>Eukaryota</taxon>
        <taxon>Viridiplantae</taxon>
        <taxon>Streptophyta</taxon>
        <taxon>Embryophyta</taxon>
        <taxon>Tracheophyta</taxon>
        <taxon>Spermatophyta</taxon>
        <taxon>Magnoliopsida</taxon>
        <taxon>eudicotyledons</taxon>
        <taxon>Gunneridae</taxon>
        <taxon>Pentapetalae</taxon>
        <taxon>rosids</taxon>
        <taxon>fabids</taxon>
        <taxon>Fabales</taxon>
        <taxon>Fabaceae</taxon>
        <taxon>Papilionoideae</taxon>
        <taxon>50 kb inversion clade</taxon>
        <taxon>NPAAA clade</taxon>
        <taxon>Hologalegina</taxon>
        <taxon>IRL clade</taxon>
        <taxon>Trifolieae</taxon>
        <taxon>Trifolium</taxon>
    </lineage>
</organism>
<dbReference type="Proteomes" id="UP000265520">
    <property type="component" value="Unassembled WGS sequence"/>
</dbReference>
<feature type="non-terminal residue" evidence="1">
    <location>
        <position position="67"/>
    </location>
</feature>
<evidence type="ECO:0000313" key="1">
    <source>
        <dbReference type="EMBL" id="MCI96627.1"/>
    </source>
</evidence>
<feature type="non-terminal residue" evidence="1">
    <location>
        <position position="1"/>
    </location>
</feature>
<accession>A0A392W8A8</accession>
<reference evidence="1 2" key="1">
    <citation type="journal article" date="2018" name="Front. Plant Sci.">
        <title>Red Clover (Trifolium pratense) and Zigzag Clover (T. medium) - A Picture of Genomic Similarities and Differences.</title>
        <authorList>
            <person name="Dluhosova J."/>
            <person name="Istvanek J."/>
            <person name="Nedelnik J."/>
            <person name="Repkova J."/>
        </authorList>
    </citation>
    <scope>NUCLEOTIDE SEQUENCE [LARGE SCALE GENOMIC DNA]</scope>
    <source>
        <strain evidence="2">cv. 10/8</strain>
        <tissue evidence="1">Leaf</tissue>
    </source>
</reference>
<evidence type="ECO:0000313" key="2">
    <source>
        <dbReference type="Proteomes" id="UP000265520"/>
    </source>
</evidence>
<keyword evidence="2" id="KW-1185">Reference proteome</keyword>
<proteinExistence type="predicted"/>
<sequence>IKQCLRKVADGHFTTAVKVLGSSGVAPCNENTVKILEDKHPYRPPPSMPTTLFSEAPLVADVDTVLG</sequence>
<dbReference type="EMBL" id="LXQA011419858">
    <property type="protein sequence ID" value="MCI96627.1"/>
    <property type="molecule type" value="Genomic_DNA"/>
</dbReference>
<protein>
    <submittedName>
        <fullName evidence="1">Uncharacterized protein</fullName>
    </submittedName>
</protein>